<sequence>MPCNCRTEHDGWYCFAGMAQLHHTGVLVHHAFMTCAGTRRKMEHIGHIISQILPKLWSFVHLAIIIHLYPSGGAKHDSSQCGNCYSYWVTRRFI</sequence>
<gene>
    <name evidence="1" type="ORF">DM02DRAFT_401915</name>
</gene>
<accession>A0A2V1CYT0</accession>
<name>A0A2V1CYT0_9PLEO</name>
<evidence type="ECO:0000313" key="2">
    <source>
        <dbReference type="Proteomes" id="UP000244855"/>
    </source>
</evidence>
<dbReference type="AlphaFoldDB" id="A0A2V1CYT0"/>
<dbReference type="Proteomes" id="UP000244855">
    <property type="component" value="Unassembled WGS sequence"/>
</dbReference>
<protein>
    <submittedName>
        <fullName evidence="1">Uncharacterized protein</fullName>
    </submittedName>
</protein>
<proteinExistence type="predicted"/>
<dbReference type="EMBL" id="KZ806087">
    <property type="protein sequence ID" value="PVH90811.1"/>
    <property type="molecule type" value="Genomic_DNA"/>
</dbReference>
<evidence type="ECO:0000313" key="1">
    <source>
        <dbReference type="EMBL" id="PVH90811.1"/>
    </source>
</evidence>
<reference evidence="1 2" key="1">
    <citation type="journal article" date="2018" name="Sci. Rep.">
        <title>Comparative genomics provides insights into the lifestyle and reveals functional heterogeneity of dark septate endophytic fungi.</title>
        <authorList>
            <person name="Knapp D.G."/>
            <person name="Nemeth J.B."/>
            <person name="Barry K."/>
            <person name="Hainaut M."/>
            <person name="Henrissat B."/>
            <person name="Johnson J."/>
            <person name="Kuo A."/>
            <person name="Lim J.H.P."/>
            <person name="Lipzen A."/>
            <person name="Nolan M."/>
            <person name="Ohm R.A."/>
            <person name="Tamas L."/>
            <person name="Grigoriev I.V."/>
            <person name="Spatafora J.W."/>
            <person name="Nagy L.G."/>
            <person name="Kovacs G.M."/>
        </authorList>
    </citation>
    <scope>NUCLEOTIDE SEQUENCE [LARGE SCALE GENOMIC DNA]</scope>
    <source>
        <strain evidence="1 2">DSE2036</strain>
    </source>
</reference>
<organism evidence="1 2">
    <name type="scientific">Periconia macrospinosa</name>
    <dbReference type="NCBI Taxonomy" id="97972"/>
    <lineage>
        <taxon>Eukaryota</taxon>
        <taxon>Fungi</taxon>
        <taxon>Dikarya</taxon>
        <taxon>Ascomycota</taxon>
        <taxon>Pezizomycotina</taxon>
        <taxon>Dothideomycetes</taxon>
        <taxon>Pleosporomycetidae</taxon>
        <taxon>Pleosporales</taxon>
        <taxon>Massarineae</taxon>
        <taxon>Periconiaceae</taxon>
        <taxon>Periconia</taxon>
    </lineage>
</organism>
<keyword evidence="2" id="KW-1185">Reference proteome</keyword>